<accession>W1V5R0</accession>
<keyword evidence="1" id="KW-1133">Transmembrane helix</keyword>
<sequence>MKGWRTIVVTGLLTHLADNPVLVLFLLIGLGMLVGHIKIKG</sequence>
<feature type="transmembrane region" description="Helical" evidence="1">
    <location>
        <begin position="20"/>
        <end position="39"/>
    </location>
</feature>
<comment type="caution">
    <text evidence="2">The sequence shown here is derived from an EMBL/GenBank/DDBJ whole genome shotgun (WGS) entry which is preliminary data.</text>
</comment>
<evidence type="ECO:0000256" key="1">
    <source>
        <dbReference type="SAM" id="Phobius"/>
    </source>
</evidence>
<dbReference type="AlphaFoldDB" id="W1V5R0"/>
<evidence type="ECO:0000313" key="2">
    <source>
        <dbReference type="EMBL" id="ETJ01006.1"/>
    </source>
</evidence>
<gene>
    <name evidence="2" type="ORF">Q605_AUC01142G0001</name>
</gene>
<name>W1V5R0_9ACTO</name>
<reference evidence="2 3" key="1">
    <citation type="submission" date="2013-12" db="EMBL/GenBank/DDBJ databases">
        <title>A Varibaculum cambriense genome reconstructed from a premature infant gut community with otherwise low bacterial novelty that shifts toward anaerobic metabolism during the third week of life.</title>
        <authorList>
            <person name="Brown C.T."/>
            <person name="Sharon I."/>
            <person name="Thomas B.C."/>
            <person name="Castelle C.J."/>
            <person name="Morowitz M.J."/>
            <person name="Banfield J.F."/>
        </authorList>
    </citation>
    <scope>NUCLEOTIDE SEQUENCE [LARGE SCALE GENOMIC DNA]</scope>
    <source>
        <strain evidence="3">DORA_12</strain>
    </source>
</reference>
<keyword evidence="1" id="KW-0812">Transmembrane</keyword>
<keyword evidence="1" id="KW-0472">Membrane</keyword>
<dbReference type="EMBL" id="AZLV01001142">
    <property type="protein sequence ID" value="ETJ01006.1"/>
    <property type="molecule type" value="Genomic_DNA"/>
</dbReference>
<evidence type="ECO:0000313" key="3">
    <source>
        <dbReference type="Proteomes" id="UP000018852"/>
    </source>
</evidence>
<feature type="non-terminal residue" evidence="2">
    <location>
        <position position="41"/>
    </location>
</feature>
<organism evidence="2 3">
    <name type="scientific">Actinomyces urogenitalis DORA_12</name>
    <dbReference type="NCBI Taxonomy" id="1403939"/>
    <lineage>
        <taxon>Bacteria</taxon>
        <taxon>Bacillati</taxon>
        <taxon>Actinomycetota</taxon>
        <taxon>Actinomycetes</taxon>
        <taxon>Actinomycetales</taxon>
        <taxon>Actinomycetaceae</taxon>
        <taxon>Actinomyces</taxon>
    </lineage>
</organism>
<proteinExistence type="predicted"/>
<protein>
    <submittedName>
        <fullName evidence="2">YidE/YbjL family protein</fullName>
    </submittedName>
</protein>
<dbReference type="Proteomes" id="UP000018852">
    <property type="component" value="Unassembled WGS sequence"/>
</dbReference>